<dbReference type="InterPro" id="IPR029058">
    <property type="entry name" value="AB_hydrolase_fold"/>
</dbReference>
<name>A0A6J4LZN2_9BACT</name>
<proteinExistence type="predicted"/>
<feature type="compositionally biased region" description="Basic and acidic residues" evidence="2">
    <location>
        <begin position="341"/>
        <end position="351"/>
    </location>
</feature>
<dbReference type="Gene3D" id="3.40.50.1820">
    <property type="entry name" value="alpha/beta hydrolase"/>
    <property type="match status" value="1"/>
</dbReference>
<dbReference type="AlphaFoldDB" id="A0A6J4LZN2"/>
<dbReference type="PANTHER" id="PTHR48081:SF33">
    <property type="entry name" value="KYNURENINE FORMAMIDASE"/>
    <property type="match status" value="1"/>
</dbReference>
<sequence>MRAALAFVRANARALRADAERLALVGASAGAQLALLAAYEPGAAPVRAVINYYGPSDLAEGYRDVPRPNPYRVRRVLADLLGGSPDQLPERYAAASPVRHARGGAPPTLHLYGGRDHIVKPRFGRELHARLRAVGATSVYLELPWSEHGFNALLSGVGGQLSLYYSERFLAWALADSAAPRAAARPLPMEQPRRGAAYLSHNAWRPTSSPRARAARPHLIAHDAHIRTASAEATGLPDQRAAPARRCPVPLRLRVRPPARAHRAADGQGAHAHRAADPGRGGPALQGGAGGGLRGLQGVRRAPAPHRRRRAVVAQGERDLAGEPRVPAPQPALGAGRAPRLRPDAREVRRDADGLRARGLVAARAAAGDRRLP</sequence>
<protein>
    <recommendedName>
        <fullName evidence="3">BD-FAE-like domain-containing protein</fullName>
    </recommendedName>
</protein>
<evidence type="ECO:0000256" key="1">
    <source>
        <dbReference type="ARBA" id="ARBA00022801"/>
    </source>
</evidence>
<dbReference type="InterPro" id="IPR049492">
    <property type="entry name" value="BD-FAE-like_dom"/>
</dbReference>
<feature type="compositionally biased region" description="Gly residues" evidence="2">
    <location>
        <begin position="279"/>
        <end position="295"/>
    </location>
</feature>
<feature type="compositionally biased region" description="Basic residues" evidence="2">
    <location>
        <begin position="253"/>
        <end position="262"/>
    </location>
</feature>
<dbReference type="EMBL" id="CADCTX010000705">
    <property type="protein sequence ID" value="CAA9342354.1"/>
    <property type="molecule type" value="Genomic_DNA"/>
</dbReference>
<dbReference type="PANTHER" id="PTHR48081">
    <property type="entry name" value="AB HYDROLASE SUPERFAMILY PROTEIN C4A8.06C"/>
    <property type="match status" value="1"/>
</dbReference>
<organism evidence="4">
    <name type="scientific">uncultured Gemmatimonadaceae bacterium</name>
    <dbReference type="NCBI Taxonomy" id="246130"/>
    <lineage>
        <taxon>Bacteria</taxon>
        <taxon>Pseudomonadati</taxon>
        <taxon>Gemmatimonadota</taxon>
        <taxon>Gemmatimonadia</taxon>
        <taxon>Gemmatimonadales</taxon>
        <taxon>Gemmatimonadaceae</taxon>
        <taxon>environmental samples</taxon>
    </lineage>
</organism>
<evidence type="ECO:0000256" key="2">
    <source>
        <dbReference type="SAM" id="MobiDB-lite"/>
    </source>
</evidence>
<evidence type="ECO:0000259" key="3">
    <source>
        <dbReference type="Pfam" id="PF20434"/>
    </source>
</evidence>
<evidence type="ECO:0000313" key="4">
    <source>
        <dbReference type="EMBL" id="CAA9342354.1"/>
    </source>
</evidence>
<dbReference type="SUPFAM" id="SSF53474">
    <property type="entry name" value="alpha/beta-Hydrolases"/>
    <property type="match status" value="1"/>
</dbReference>
<dbReference type="GO" id="GO:0016787">
    <property type="term" value="F:hydrolase activity"/>
    <property type="evidence" value="ECO:0007669"/>
    <property type="project" value="UniProtKB-KW"/>
</dbReference>
<feature type="compositionally biased region" description="Low complexity" evidence="2">
    <location>
        <begin position="240"/>
        <end position="252"/>
    </location>
</feature>
<gene>
    <name evidence="4" type="ORF">AVDCRST_MAG40-2459</name>
</gene>
<feature type="domain" description="BD-FAE-like" evidence="3">
    <location>
        <begin position="1"/>
        <end position="131"/>
    </location>
</feature>
<reference evidence="4" key="1">
    <citation type="submission" date="2020-02" db="EMBL/GenBank/DDBJ databases">
        <authorList>
            <person name="Meier V. D."/>
        </authorList>
    </citation>
    <scope>NUCLEOTIDE SEQUENCE</scope>
    <source>
        <strain evidence="4">AVDCRST_MAG40</strain>
    </source>
</reference>
<accession>A0A6J4LZN2</accession>
<dbReference type="InterPro" id="IPR050300">
    <property type="entry name" value="GDXG_lipolytic_enzyme"/>
</dbReference>
<feature type="region of interest" description="Disordered" evidence="2">
    <location>
        <begin position="232"/>
        <end position="351"/>
    </location>
</feature>
<keyword evidence="1" id="KW-0378">Hydrolase</keyword>
<dbReference type="Pfam" id="PF20434">
    <property type="entry name" value="BD-FAE"/>
    <property type="match status" value="1"/>
</dbReference>